<feature type="compositionally biased region" description="Acidic residues" evidence="1">
    <location>
        <begin position="38"/>
        <end position="59"/>
    </location>
</feature>
<feature type="compositionally biased region" description="Basic and acidic residues" evidence="1">
    <location>
        <begin position="60"/>
        <end position="75"/>
    </location>
</feature>
<proteinExistence type="predicted"/>
<dbReference type="EMBL" id="KN833890">
    <property type="protein sequence ID" value="KIK15449.1"/>
    <property type="molecule type" value="Genomic_DNA"/>
</dbReference>
<sequence>MFMRFQGGAVGHKAMRDWDNFLQREGHGTQGGNGQAHDDEDDYDGSDDEVASEEDEMDKLEDGSDDGKDEERPSDESEDEDDNICIVADEGEVLDYDIYEAEGYDMP</sequence>
<evidence type="ECO:0000256" key="1">
    <source>
        <dbReference type="SAM" id="MobiDB-lite"/>
    </source>
</evidence>
<accession>A0A0C9YNN5</accession>
<protein>
    <submittedName>
        <fullName evidence="2">Uncharacterized protein</fullName>
    </submittedName>
</protein>
<gene>
    <name evidence="2" type="ORF">PISMIDRAFT_25270</name>
</gene>
<feature type="compositionally biased region" description="Acidic residues" evidence="1">
    <location>
        <begin position="76"/>
        <end position="88"/>
    </location>
</feature>
<evidence type="ECO:0000313" key="3">
    <source>
        <dbReference type="Proteomes" id="UP000054018"/>
    </source>
</evidence>
<dbReference type="Proteomes" id="UP000054018">
    <property type="component" value="Unassembled WGS sequence"/>
</dbReference>
<organism evidence="2 3">
    <name type="scientific">Pisolithus microcarpus 441</name>
    <dbReference type="NCBI Taxonomy" id="765257"/>
    <lineage>
        <taxon>Eukaryota</taxon>
        <taxon>Fungi</taxon>
        <taxon>Dikarya</taxon>
        <taxon>Basidiomycota</taxon>
        <taxon>Agaricomycotina</taxon>
        <taxon>Agaricomycetes</taxon>
        <taxon>Agaricomycetidae</taxon>
        <taxon>Boletales</taxon>
        <taxon>Sclerodermatineae</taxon>
        <taxon>Pisolithaceae</taxon>
        <taxon>Pisolithus</taxon>
    </lineage>
</organism>
<name>A0A0C9YNN5_9AGAM</name>
<reference evidence="3" key="2">
    <citation type="submission" date="2015-01" db="EMBL/GenBank/DDBJ databases">
        <title>Evolutionary Origins and Diversification of the Mycorrhizal Mutualists.</title>
        <authorList>
            <consortium name="DOE Joint Genome Institute"/>
            <consortium name="Mycorrhizal Genomics Consortium"/>
            <person name="Kohler A."/>
            <person name="Kuo A."/>
            <person name="Nagy L.G."/>
            <person name="Floudas D."/>
            <person name="Copeland A."/>
            <person name="Barry K.W."/>
            <person name="Cichocki N."/>
            <person name="Veneault-Fourrey C."/>
            <person name="LaButti K."/>
            <person name="Lindquist E.A."/>
            <person name="Lipzen A."/>
            <person name="Lundell T."/>
            <person name="Morin E."/>
            <person name="Murat C."/>
            <person name="Riley R."/>
            <person name="Ohm R."/>
            <person name="Sun H."/>
            <person name="Tunlid A."/>
            <person name="Henrissat B."/>
            <person name="Grigoriev I.V."/>
            <person name="Hibbett D.S."/>
            <person name="Martin F."/>
        </authorList>
    </citation>
    <scope>NUCLEOTIDE SEQUENCE [LARGE SCALE GENOMIC DNA]</scope>
    <source>
        <strain evidence="3">441</strain>
    </source>
</reference>
<feature type="region of interest" description="Disordered" evidence="1">
    <location>
        <begin position="20"/>
        <end position="88"/>
    </location>
</feature>
<reference evidence="2 3" key="1">
    <citation type="submission" date="2014-04" db="EMBL/GenBank/DDBJ databases">
        <authorList>
            <consortium name="DOE Joint Genome Institute"/>
            <person name="Kuo A."/>
            <person name="Kohler A."/>
            <person name="Costa M.D."/>
            <person name="Nagy L.G."/>
            <person name="Floudas D."/>
            <person name="Copeland A."/>
            <person name="Barry K.W."/>
            <person name="Cichocki N."/>
            <person name="Veneault-Fourrey C."/>
            <person name="LaButti K."/>
            <person name="Lindquist E.A."/>
            <person name="Lipzen A."/>
            <person name="Lundell T."/>
            <person name="Morin E."/>
            <person name="Murat C."/>
            <person name="Sun H."/>
            <person name="Tunlid A."/>
            <person name="Henrissat B."/>
            <person name="Grigoriev I.V."/>
            <person name="Hibbett D.S."/>
            <person name="Martin F."/>
            <person name="Nordberg H.P."/>
            <person name="Cantor M.N."/>
            <person name="Hua S.X."/>
        </authorList>
    </citation>
    <scope>NUCLEOTIDE SEQUENCE [LARGE SCALE GENOMIC DNA]</scope>
    <source>
        <strain evidence="2 3">441</strain>
    </source>
</reference>
<evidence type="ECO:0000313" key="2">
    <source>
        <dbReference type="EMBL" id="KIK15449.1"/>
    </source>
</evidence>
<dbReference type="AlphaFoldDB" id="A0A0C9YNN5"/>
<keyword evidence="3" id="KW-1185">Reference proteome</keyword>
<dbReference type="HOGENOM" id="CLU_148821_0_0_1"/>